<evidence type="ECO:0000259" key="6">
    <source>
        <dbReference type="Pfam" id="PF01011"/>
    </source>
</evidence>
<dbReference type="Pfam" id="PF01011">
    <property type="entry name" value="PQQ"/>
    <property type="match status" value="1"/>
</dbReference>
<dbReference type="Gene3D" id="2.140.10.10">
    <property type="entry name" value="Quinoprotein alcohol dehydrogenase-like superfamily"/>
    <property type="match status" value="3"/>
</dbReference>
<evidence type="ECO:0000256" key="4">
    <source>
        <dbReference type="SAM" id="MobiDB-lite"/>
    </source>
</evidence>
<evidence type="ECO:0000313" key="8">
    <source>
        <dbReference type="Proteomes" id="UP000284908"/>
    </source>
</evidence>
<evidence type="ECO:0000256" key="3">
    <source>
        <dbReference type="ARBA" id="ARBA00023002"/>
    </source>
</evidence>
<comment type="cofactor">
    <cofactor evidence="1">
        <name>pyrroloquinoline quinone</name>
        <dbReference type="ChEBI" id="CHEBI:58442"/>
    </cofactor>
</comment>
<dbReference type="InterPro" id="IPR011047">
    <property type="entry name" value="Quinoprotein_ADH-like_sf"/>
</dbReference>
<feature type="transmembrane region" description="Helical" evidence="5">
    <location>
        <begin position="40"/>
        <end position="57"/>
    </location>
</feature>
<feature type="region of interest" description="Disordered" evidence="4">
    <location>
        <begin position="556"/>
        <end position="576"/>
    </location>
</feature>
<dbReference type="GO" id="GO:0016020">
    <property type="term" value="C:membrane"/>
    <property type="evidence" value="ECO:0007669"/>
    <property type="project" value="InterPro"/>
</dbReference>
<name>A0A419NAT8_9GAMM</name>
<evidence type="ECO:0000313" key="7">
    <source>
        <dbReference type="EMBL" id="RJT45172.1"/>
    </source>
</evidence>
<dbReference type="EC" id="1.1.-.-" evidence="7"/>
<feature type="compositionally biased region" description="Low complexity" evidence="4">
    <location>
        <begin position="274"/>
        <end position="316"/>
    </location>
</feature>
<feature type="transmembrane region" description="Helical" evidence="5">
    <location>
        <begin position="86"/>
        <end position="110"/>
    </location>
</feature>
<keyword evidence="5" id="KW-0472">Membrane</keyword>
<feature type="domain" description="Pyrrolo-quinoline quinone repeat" evidence="6">
    <location>
        <begin position="169"/>
        <end position="803"/>
    </location>
</feature>
<feature type="region of interest" description="Disordered" evidence="4">
    <location>
        <begin position="274"/>
        <end position="319"/>
    </location>
</feature>
<evidence type="ECO:0000256" key="5">
    <source>
        <dbReference type="SAM" id="Phobius"/>
    </source>
</evidence>
<proteinExistence type="inferred from homology"/>
<comment type="similarity">
    <text evidence="2">Belongs to the bacterial PQQ dehydrogenase family.</text>
</comment>
<evidence type="ECO:0000256" key="2">
    <source>
        <dbReference type="ARBA" id="ARBA00008156"/>
    </source>
</evidence>
<dbReference type="OrthoDB" id="9794322at2"/>
<dbReference type="SUPFAM" id="SSF50998">
    <property type="entry name" value="Quinoprotein alcohol dehydrogenase-like"/>
    <property type="match status" value="1"/>
</dbReference>
<keyword evidence="8" id="KW-1185">Reference proteome</keyword>
<dbReference type="SMART" id="SM00564">
    <property type="entry name" value="PQQ"/>
    <property type="match status" value="7"/>
</dbReference>
<feature type="transmembrane region" description="Helical" evidence="5">
    <location>
        <begin position="12"/>
        <end position="34"/>
    </location>
</feature>
<feature type="transmembrane region" description="Helical" evidence="5">
    <location>
        <begin position="64"/>
        <end position="80"/>
    </location>
</feature>
<dbReference type="GO" id="GO:0008876">
    <property type="term" value="F:quinoprotein glucose dehydrogenase activity"/>
    <property type="evidence" value="ECO:0007669"/>
    <property type="project" value="TreeGrafter"/>
</dbReference>
<dbReference type="EMBL" id="RAHH01000008">
    <property type="protein sequence ID" value="RJT45172.1"/>
    <property type="molecule type" value="Genomic_DNA"/>
</dbReference>
<dbReference type="AlphaFoldDB" id="A0A419NAT8"/>
<dbReference type="PANTHER" id="PTHR32303">
    <property type="entry name" value="QUINOPROTEIN ALCOHOL DEHYDROGENASE (CYTOCHROME C)"/>
    <property type="match status" value="1"/>
</dbReference>
<dbReference type="InterPro" id="IPR002372">
    <property type="entry name" value="PQQ_rpt_dom"/>
</dbReference>
<keyword evidence="5" id="KW-0812">Transmembrane</keyword>
<sequence>MPTTNNKWTWLLWLLSALMLVIGLTLGIGGAYLVTLGGSVYFLLMGLALIVSAVLIFKGKPSGAWLFALAFVLSIIWAVWDAGFTFWPLFSRLFTFGVLAFLVALAYPLLKARAGLVARKGPSLSLAAVLAVALIAAFGNTFIPTPIISADNDQVPVKPVEKGAEQKNWESWGNTTAGDRFAALDQINKTNVSKLQVAWTAHTGDIPQSNGSGAEDQNTPLQVGDKLFVCTAYSKVIALNVDDGKKLWSYDSNSTAPNWQRCRGLGYFDNSSNNSAAPQAPAAQPAAIPAAEPATPAAASEAAAPATNAPQAPAATGGTVSGTCERRLFLPTIDARLIAINADTGKPCADFGDNGVVDLKVGMGEVKPGYYQQTSTPLVAGNVVVVGGRVADNFSTGEPPGVVRAFDVHTGALVWAWDPGNPNITKLPPEGETYTRGTPNVWSAMSYDPKLGLIYMPTGNATPDFFGGTRTELDDKYSSSVVAVDVATGKVRWTFQTTHHDLWDFDLPSQPLLYDLPDGKGGSTPVLVQTSKQGMIFMLNRETGQPVAKVENREVPQGNVPGERYSKTQPFSVGMPNIGNQTLKESDMWGATPMDQLLCRIEFKGMRHQGVYTPPGLDRSLQFPGSLGGMNWGSVSVDPNNAIMFVNDMRLGLANYMVPRAQVPTGASGIEMGMVPMDGTPYGAVRERFLSPLGIPCQKPPFGTMSAVNLKTGKIVWQVPVGTVKDTGPLGIKMRMPMEVGMPTLGASLSTQSGLLFFAGTQDFYLRAFDTATGKEIWKSRLPVGSQSGPMTYVSPKTGKQYIIISAGGARQSAERGDYVIAYALPDEK</sequence>
<gene>
    <name evidence="7" type="ORF">D6C13_08810</name>
</gene>
<protein>
    <submittedName>
        <fullName evidence="7">Membrane-bound PQQ-dependent dehydrogenase, glucose/quinate/shikimate family</fullName>
        <ecNumber evidence="7">1.1.-.-</ecNumber>
    </submittedName>
</protein>
<dbReference type="PANTHER" id="PTHR32303:SF4">
    <property type="entry name" value="QUINOPROTEIN GLUCOSE DEHYDROGENASE"/>
    <property type="match status" value="1"/>
</dbReference>
<reference evidence="7 8" key="1">
    <citation type="submission" date="2018-09" db="EMBL/GenBank/DDBJ databases">
        <authorList>
            <person name="Le Fleche-Mateos A."/>
        </authorList>
    </citation>
    <scope>NUCLEOTIDE SEQUENCE [LARGE SCALE GENOMIC DNA]</scope>
    <source>
        <strain evidence="7 8">DSM 27399</strain>
    </source>
</reference>
<accession>A0A419NAT8</accession>
<dbReference type="InterPro" id="IPR017511">
    <property type="entry name" value="PQQ_mDH"/>
</dbReference>
<dbReference type="GO" id="GO:0048038">
    <property type="term" value="F:quinone binding"/>
    <property type="evidence" value="ECO:0007669"/>
    <property type="project" value="InterPro"/>
</dbReference>
<organism evidence="7 8">
    <name type="scientific">Rahnella woolbedingensis</name>
    <dbReference type="NCBI Taxonomy" id="1510574"/>
    <lineage>
        <taxon>Bacteria</taxon>
        <taxon>Pseudomonadati</taxon>
        <taxon>Pseudomonadota</taxon>
        <taxon>Gammaproteobacteria</taxon>
        <taxon>Enterobacterales</taxon>
        <taxon>Yersiniaceae</taxon>
        <taxon>Rahnella</taxon>
    </lineage>
</organism>
<dbReference type="InterPro" id="IPR018391">
    <property type="entry name" value="PQQ_b-propeller_rpt"/>
</dbReference>
<evidence type="ECO:0000256" key="1">
    <source>
        <dbReference type="ARBA" id="ARBA00001931"/>
    </source>
</evidence>
<feature type="transmembrane region" description="Helical" evidence="5">
    <location>
        <begin position="122"/>
        <end position="143"/>
    </location>
</feature>
<keyword evidence="3 7" id="KW-0560">Oxidoreductase</keyword>
<dbReference type="NCBIfam" id="TIGR03074">
    <property type="entry name" value="PQQ_membr_DH"/>
    <property type="match status" value="1"/>
</dbReference>
<keyword evidence="5" id="KW-1133">Transmembrane helix</keyword>
<dbReference type="Proteomes" id="UP000284908">
    <property type="component" value="Unassembled WGS sequence"/>
</dbReference>
<comment type="caution">
    <text evidence="7">The sequence shown here is derived from an EMBL/GenBank/DDBJ whole genome shotgun (WGS) entry which is preliminary data.</text>
</comment>
<dbReference type="CDD" id="cd10280">
    <property type="entry name" value="PQQ_mGDH"/>
    <property type="match status" value="1"/>
</dbReference>
<dbReference type="RefSeq" id="WP_120132405.1">
    <property type="nucleotide sequence ID" value="NZ_RAHH01000008.1"/>
</dbReference>